<evidence type="ECO:0000256" key="1">
    <source>
        <dbReference type="SAM" id="MobiDB-lite"/>
    </source>
</evidence>
<dbReference type="Pfam" id="PF10544">
    <property type="entry name" value="T5orf172"/>
    <property type="match status" value="1"/>
</dbReference>
<evidence type="ECO:0000313" key="4">
    <source>
        <dbReference type="Proteomes" id="UP000267821"/>
    </source>
</evidence>
<protein>
    <recommendedName>
        <fullName evidence="2">Bacteriophage T5 Orf172 DNA-binding domain-containing protein</fullName>
    </recommendedName>
</protein>
<gene>
    <name evidence="3" type="ORF">L211DRAFT_871648</name>
</gene>
<feature type="compositionally biased region" description="Polar residues" evidence="1">
    <location>
        <begin position="59"/>
        <end position="69"/>
    </location>
</feature>
<sequence length="386" mass="43807">MPAKRCQSYNQKGNQCRKTTKKGDFCWRHVLNPSPIPSYQSATPASPAPRPSVHANISKARTTTPQVSSEDTRETPPVRGNLSDLNHGISVSENVAPAVVITTKDDGLAEPAVYQIREIRADGPRRARTWRSWVPRPLRPSGSWTPRGSNVTIQSNQLQPENIIRGMGLSPKTQRTLIAYLNKTREVKEELYIACSPQNPQGERRIKIGRTADPNRRMCDYEKCGMEIVWSMQLEHTNRLEKLILMAVKLDFQELGRQSENSFIQEIRVLGREVECPCEKSHNDMFHTTSNWDDTHLDELKNLIFEFSKLDRLECENLFKVEVNEPLDEDAGGEEKEQTQAGAGVEENHTPVRGKSEERAAEIHAELVKAQRPWVRGVDGRLIRTN</sequence>
<feature type="domain" description="Bacteriophage T5 Orf172 DNA-binding" evidence="2">
    <location>
        <begin position="191"/>
        <end position="286"/>
    </location>
</feature>
<proteinExistence type="predicted"/>
<organism evidence="3 4">
    <name type="scientific">Terfezia boudieri ATCC MYA-4762</name>
    <dbReference type="NCBI Taxonomy" id="1051890"/>
    <lineage>
        <taxon>Eukaryota</taxon>
        <taxon>Fungi</taxon>
        <taxon>Dikarya</taxon>
        <taxon>Ascomycota</taxon>
        <taxon>Pezizomycotina</taxon>
        <taxon>Pezizomycetes</taxon>
        <taxon>Pezizales</taxon>
        <taxon>Pezizaceae</taxon>
        <taxon>Terfezia</taxon>
    </lineage>
</organism>
<dbReference type="Proteomes" id="UP000267821">
    <property type="component" value="Unassembled WGS sequence"/>
</dbReference>
<dbReference type="STRING" id="1051890.A0A3N4L770"/>
<dbReference type="InterPro" id="IPR018306">
    <property type="entry name" value="Phage_T5_Orf172_DNA-bd"/>
</dbReference>
<feature type="region of interest" description="Disordered" evidence="1">
    <location>
        <begin position="37"/>
        <end position="86"/>
    </location>
</feature>
<dbReference type="AlphaFoldDB" id="A0A3N4L770"/>
<evidence type="ECO:0000259" key="2">
    <source>
        <dbReference type="Pfam" id="PF10544"/>
    </source>
</evidence>
<feature type="compositionally biased region" description="Basic and acidic residues" evidence="1">
    <location>
        <begin position="346"/>
        <end position="360"/>
    </location>
</feature>
<dbReference type="OrthoDB" id="5321857at2759"/>
<evidence type="ECO:0000313" key="3">
    <source>
        <dbReference type="EMBL" id="RPB18744.1"/>
    </source>
</evidence>
<dbReference type="InParanoid" id="A0A3N4L770"/>
<feature type="region of interest" description="Disordered" evidence="1">
    <location>
        <begin position="326"/>
        <end position="360"/>
    </location>
</feature>
<accession>A0A3N4L770</accession>
<name>A0A3N4L770_9PEZI</name>
<dbReference type="EMBL" id="ML121610">
    <property type="protein sequence ID" value="RPB18744.1"/>
    <property type="molecule type" value="Genomic_DNA"/>
</dbReference>
<keyword evidence="4" id="KW-1185">Reference proteome</keyword>
<reference evidence="3 4" key="1">
    <citation type="journal article" date="2018" name="Nat. Ecol. Evol.">
        <title>Pezizomycetes genomes reveal the molecular basis of ectomycorrhizal truffle lifestyle.</title>
        <authorList>
            <person name="Murat C."/>
            <person name="Payen T."/>
            <person name="Noel B."/>
            <person name="Kuo A."/>
            <person name="Morin E."/>
            <person name="Chen J."/>
            <person name="Kohler A."/>
            <person name="Krizsan K."/>
            <person name="Balestrini R."/>
            <person name="Da Silva C."/>
            <person name="Montanini B."/>
            <person name="Hainaut M."/>
            <person name="Levati E."/>
            <person name="Barry K.W."/>
            <person name="Belfiori B."/>
            <person name="Cichocki N."/>
            <person name="Clum A."/>
            <person name="Dockter R.B."/>
            <person name="Fauchery L."/>
            <person name="Guy J."/>
            <person name="Iotti M."/>
            <person name="Le Tacon F."/>
            <person name="Lindquist E.A."/>
            <person name="Lipzen A."/>
            <person name="Malagnac F."/>
            <person name="Mello A."/>
            <person name="Molinier V."/>
            <person name="Miyauchi S."/>
            <person name="Poulain J."/>
            <person name="Riccioni C."/>
            <person name="Rubini A."/>
            <person name="Sitrit Y."/>
            <person name="Splivallo R."/>
            <person name="Traeger S."/>
            <person name="Wang M."/>
            <person name="Zifcakova L."/>
            <person name="Wipf D."/>
            <person name="Zambonelli A."/>
            <person name="Paolocci F."/>
            <person name="Nowrousian M."/>
            <person name="Ottonello S."/>
            <person name="Baldrian P."/>
            <person name="Spatafora J.W."/>
            <person name="Henrissat B."/>
            <person name="Nagy L.G."/>
            <person name="Aury J.M."/>
            <person name="Wincker P."/>
            <person name="Grigoriev I.V."/>
            <person name="Bonfante P."/>
            <person name="Martin F.M."/>
        </authorList>
    </citation>
    <scope>NUCLEOTIDE SEQUENCE [LARGE SCALE GENOMIC DNA]</scope>
    <source>
        <strain evidence="3 4">ATCC MYA-4762</strain>
    </source>
</reference>